<dbReference type="OrthoDB" id="1779742at2"/>
<name>A0A1B1YAD0_THEST</name>
<feature type="transmembrane region" description="Helical" evidence="2">
    <location>
        <begin position="431"/>
        <end position="450"/>
    </location>
</feature>
<dbReference type="EMBL" id="CP014672">
    <property type="protein sequence ID" value="ANW97724.1"/>
    <property type="molecule type" value="Genomic_DNA"/>
</dbReference>
<dbReference type="RefSeq" id="WP_065821268.1">
    <property type="nucleotide sequence ID" value="NZ_CP014672.1"/>
</dbReference>
<dbReference type="Proteomes" id="UP000092971">
    <property type="component" value="Chromosome"/>
</dbReference>
<sequence length="574" mass="62437">MASPTTIGASLRLDGEREFKKALNEINNGLKVTASELALVTAKYSDNANSVKALTERGQILERQIYSQQDKIAKLREALAHSVNTYGEADTRTMKWRVSLNQAEAELIKMEKELDKNSEALEEARKNMEKYGLAEDEVAEKTRNIGDIIADFVGQLGIKLPEGAEKAIRALDNTTASTLTLVGAVAGLAKGFADATIETAKKADEILTLATTTGLTTEKIQELRYAEELLDVSTETITGSMTRMIRNMNTARNGTGEAAEAFRKLRIRITDSNGQLRDSERVFNEVIDALGRVRNETERDALAMAIFGRSARELNPLIEAGSQRLNELAQEAHNMGYVMSQDTLESFGALDDAMQRFNKQSETFKQSIGMVLLPVLTSFFELLNKIDPQVLAVGAALAGTIVTILTAVKAVKNITDTFKAFDAQTWKTTAIVLGVTAALIALVAIIGVLAGKGKEMEQTMAGIGKSVGEMTNIVNAAPGQLKQVGRNALGTSNWRGGLTWVGEEGPELVDLPAGTKIFNTRRSMQLVQQSANGGDVYIGNVTMNVNADDFKKVGDFINLFEQFRQVKRAGMVMK</sequence>
<dbReference type="AlphaFoldDB" id="A0A1B1YAD0"/>
<evidence type="ECO:0000313" key="4">
    <source>
        <dbReference type="Proteomes" id="UP000092971"/>
    </source>
</evidence>
<keyword evidence="2" id="KW-0472">Membrane</keyword>
<protein>
    <submittedName>
        <fullName evidence="3">Uncharacterized protein</fullName>
    </submittedName>
</protein>
<evidence type="ECO:0000256" key="1">
    <source>
        <dbReference type="SAM" id="Coils"/>
    </source>
</evidence>
<dbReference type="Gene3D" id="1.10.287.950">
    <property type="entry name" value="Methyl-accepting chemotaxis protein"/>
    <property type="match status" value="1"/>
</dbReference>
<keyword evidence="2" id="KW-0812">Transmembrane</keyword>
<gene>
    <name evidence="3" type="ORF">CSTERTH_01095</name>
</gene>
<evidence type="ECO:0000313" key="3">
    <source>
        <dbReference type="EMBL" id="ANW97724.1"/>
    </source>
</evidence>
<accession>A0A1B1YAD0</accession>
<reference evidence="3 4" key="1">
    <citation type="submission" date="2016-02" db="EMBL/GenBank/DDBJ databases">
        <title>Comparison of Clostridium stercorarium subspecies using comparative genomics and transcriptomics.</title>
        <authorList>
            <person name="Schellenberg J."/>
            <person name="Thallinger G."/>
            <person name="Levin D.B."/>
            <person name="Zhang X."/>
            <person name="Alvare G."/>
            <person name="Fristensky B."/>
            <person name="Sparling R."/>
        </authorList>
    </citation>
    <scope>NUCLEOTIDE SEQUENCE [LARGE SCALE GENOMIC DNA]</scope>
    <source>
        <strain evidence="3 4">DSM 2910</strain>
    </source>
</reference>
<feature type="transmembrane region" description="Helical" evidence="2">
    <location>
        <begin position="390"/>
        <end position="411"/>
    </location>
</feature>
<proteinExistence type="predicted"/>
<organism evidence="3 4">
    <name type="scientific">Thermoclostridium stercorarium subsp. thermolacticum DSM 2910</name>
    <dbReference type="NCBI Taxonomy" id="1121336"/>
    <lineage>
        <taxon>Bacteria</taxon>
        <taxon>Bacillati</taxon>
        <taxon>Bacillota</taxon>
        <taxon>Clostridia</taxon>
        <taxon>Eubacteriales</taxon>
        <taxon>Oscillospiraceae</taxon>
        <taxon>Thermoclostridium</taxon>
    </lineage>
</organism>
<keyword evidence="1" id="KW-0175">Coiled coil</keyword>
<evidence type="ECO:0000256" key="2">
    <source>
        <dbReference type="SAM" id="Phobius"/>
    </source>
</evidence>
<keyword evidence="2" id="KW-1133">Transmembrane helix</keyword>
<feature type="coiled-coil region" evidence="1">
    <location>
        <begin position="100"/>
        <end position="131"/>
    </location>
</feature>